<keyword evidence="4" id="KW-1185">Reference proteome</keyword>
<feature type="compositionally biased region" description="Acidic residues" evidence="1">
    <location>
        <begin position="149"/>
        <end position="163"/>
    </location>
</feature>
<feature type="region of interest" description="Disordered" evidence="1">
    <location>
        <begin position="80"/>
        <end position="105"/>
    </location>
</feature>
<reference evidence="4" key="1">
    <citation type="submission" date="2016-10" db="EMBL/GenBank/DDBJ databases">
        <authorList>
            <person name="de Groot N.N."/>
        </authorList>
    </citation>
    <scope>NUCLEOTIDE SEQUENCE [LARGE SCALE GENOMIC DNA]</scope>
    <source>
        <strain evidence="4">10nlg</strain>
    </source>
</reference>
<evidence type="ECO:0000256" key="1">
    <source>
        <dbReference type="SAM" id="MobiDB-lite"/>
    </source>
</evidence>
<dbReference type="EMBL" id="FOGV01000004">
    <property type="protein sequence ID" value="SER67512.1"/>
    <property type="molecule type" value="Genomic_DNA"/>
</dbReference>
<feature type="compositionally biased region" description="Basic and acidic residues" evidence="1">
    <location>
        <begin position="199"/>
        <end position="219"/>
    </location>
</feature>
<evidence type="ECO:0000256" key="2">
    <source>
        <dbReference type="SAM" id="Phobius"/>
    </source>
</evidence>
<name>A0A1H9R454_9BACI</name>
<feature type="transmembrane region" description="Helical" evidence="2">
    <location>
        <begin position="29"/>
        <end position="47"/>
    </location>
</feature>
<proteinExistence type="predicted"/>
<keyword evidence="2" id="KW-0472">Membrane</keyword>
<feature type="transmembrane region" description="Helical" evidence="2">
    <location>
        <begin position="6"/>
        <end position="22"/>
    </location>
</feature>
<dbReference type="STRING" id="1464123.SAMN05444126_10423"/>
<keyword evidence="2" id="KW-0812">Transmembrane</keyword>
<accession>A0A1H9R454</accession>
<dbReference type="AlphaFoldDB" id="A0A1H9R454"/>
<organism evidence="3 4">
    <name type="scientific">Salisediminibacterium halotolerans</name>
    <dbReference type="NCBI Taxonomy" id="517425"/>
    <lineage>
        <taxon>Bacteria</taxon>
        <taxon>Bacillati</taxon>
        <taxon>Bacillota</taxon>
        <taxon>Bacilli</taxon>
        <taxon>Bacillales</taxon>
        <taxon>Bacillaceae</taxon>
        <taxon>Salisediminibacterium</taxon>
    </lineage>
</organism>
<feature type="region of interest" description="Disordered" evidence="1">
    <location>
        <begin position="149"/>
        <end position="219"/>
    </location>
</feature>
<comment type="caution">
    <text evidence="3">The sequence shown here is derived from an EMBL/GenBank/DDBJ whole genome shotgun (WGS) entry which is preliminary data.</text>
</comment>
<sequence>MTSSVFYIIGLVVIVLAVRFVPLIYSRKVTLVMAVAGASAALIMLLFTQYYNVWIGAGATLLFMLTSALWMTERFAGEEKSRSQAGGPAITPVNAPPEKPAEPRNDEMITREKQAQEEILPKETIIEQNNDPVLEHEQWFEPDRRALLPEEDEEQDQSESEDDLPLRSYLTAERAENEQEEVSASVDDQSEQTTNPTEADEKRRGLLARLEEESSREHD</sequence>
<gene>
    <name evidence="3" type="ORF">SAMN05444126_10423</name>
</gene>
<keyword evidence="2" id="KW-1133">Transmembrane helix</keyword>
<protein>
    <submittedName>
        <fullName evidence="3">Uncharacterized protein</fullName>
    </submittedName>
</protein>
<evidence type="ECO:0000313" key="4">
    <source>
        <dbReference type="Proteomes" id="UP000199318"/>
    </source>
</evidence>
<dbReference type="Proteomes" id="UP000199318">
    <property type="component" value="Unassembled WGS sequence"/>
</dbReference>
<feature type="transmembrane region" description="Helical" evidence="2">
    <location>
        <begin position="53"/>
        <end position="72"/>
    </location>
</feature>
<evidence type="ECO:0000313" key="3">
    <source>
        <dbReference type="EMBL" id="SER67512.1"/>
    </source>
</evidence>